<comment type="caution">
    <text evidence="5">The sequence shown here is derived from an EMBL/GenBank/DDBJ whole genome shotgun (WGS) entry which is preliminary data.</text>
</comment>
<dbReference type="InterPro" id="IPR005234">
    <property type="entry name" value="ScpB_csome_segregation"/>
</dbReference>
<name>A0A398CYK5_9BACT</name>
<sequence>MTERAESQEFITGLELQAAKQRLEAILFAAEGPVGVRYLARRAGQSCQATRRLLESLQADYANRGVRLVQDGQKYCFSVPDKLTPEPPQPRPKVGLSRQGMEVLALIITKGPLTRKEILQLRGVTSDKALVSLLERKLLTTKRDYLKKTLLYDLSEELLERWGFTSREELLQEIESRRRGL</sequence>
<dbReference type="InterPro" id="IPR036388">
    <property type="entry name" value="WH-like_DNA-bd_sf"/>
</dbReference>
<dbReference type="Proteomes" id="UP000266328">
    <property type="component" value="Unassembled WGS sequence"/>
</dbReference>
<evidence type="ECO:0000256" key="3">
    <source>
        <dbReference type="ARBA" id="ARBA00022829"/>
    </source>
</evidence>
<evidence type="ECO:0000256" key="4">
    <source>
        <dbReference type="ARBA" id="ARBA00023306"/>
    </source>
</evidence>
<dbReference type="OrthoDB" id="9806226at2"/>
<accession>A0A398CYK5</accession>
<dbReference type="GO" id="GO:0051304">
    <property type="term" value="P:chromosome separation"/>
    <property type="evidence" value="ECO:0007669"/>
    <property type="project" value="InterPro"/>
</dbReference>
<dbReference type="PANTHER" id="PTHR34298">
    <property type="entry name" value="SEGREGATION AND CONDENSATION PROTEIN B"/>
    <property type="match status" value="1"/>
</dbReference>
<dbReference type="PANTHER" id="PTHR34298:SF2">
    <property type="entry name" value="SEGREGATION AND CONDENSATION PROTEIN B"/>
    <property type="match status" value="1"/>
</dbReference>
<gene>
    <name evidence="5" type="ORF">SMC7_02880</name>
</gene>
<keyword evidence="6" id="KW-1185">Reference proteome</keyword>
<evidence type="ECO:0000313" key="6">
    <source>
        <dbReference type="Proteomes" id="UP000266328"/>
    </source>
</evidence>
<keyword evidence="1" id="KW-0963">Cytoplasm</keyword>
<dbReference type="SUPFAM" id="SSF46785">
    <property type="entry name" value="Winged helix' DNA-binding domain"/>
    <property type="match status" value="2"/>
</dbReference>
<dbReference type="GO" id="GO:0051301">
    <property type="term" value="P:cell division"/>
    <property type="evidence" value="ECO:0007669"/>
    <property type="project" value="UniProtKB-KW"/>
</dbReference>
<proteinExistence type="predicted"/>
<evidence type="ECO:0000256" key="1">
    <source>
        <dbReference type="ARBA" id="ARBA00022490"/>
    </source>
</evidence>
<evidence type="ECO:0000313" key="5">
    <source>
        <dbReference type="EMBL" id="RIE06339.1"/>
    </source>
</evidence>
<dbReference type="RefSeq" id="WP_119088875.1">
    <property type="nucleotide sequence ID" value="NZ_QXIS01000015.1"/>
</dbReference>
<dbReference type="InterPro" id="IPR036390">
    <property type="entry name" value="WH_DNA-bd_sf"/>
</dbReference>
<organism evidence="5 6">
    <name type="scientific">Candidatus Cryosericum terrychapinii</name>
    <dbReference type="NCBI Taxonomy" id="2290919"/>
    <lineage>
        <taxon>Bacteria</taxon>
        <taxon>Pseudomonadati</taxon>
        <taxon>Caldisericota/Cryosericota group</taxon>
        <taxon>Candidatus Cryosericota</taxon>
        <taxon>Candidatus Cryosericia</taxon>
        <taxon>Candidatus Cryosericales</taxon>
        <taxon>Candidatus Cryosericaceae</taxon>
        <taxon>Candidatus Cryosericum</taxon>
    </lineage>
</organism>
<dbReference type="AlphaFoldDB" id="A0A398CYK5"/>
<keyword evidence="4" id="KW-0131">Cell cycle</keyword>
<evidence type="ECO:0008006" key="7">
    <source>
        <dbReference type="Google" id="ProtNLM"/>
    </source>
</evidence>
<dbReference type="EMBL" id="QXIS01000015">
    <property type="protein sequence ID" value="RIE06339.1"/>
    <property type="molecule type" value="Genomic_DNA"/>
</dbReference>
<protein>
    <recommendedName>
        <fullName evidence="7">SMC-Scp complex subunit ScpB</fullName>
    </recommendedName>
</protein>
<keyword evidence="3" id="KW-0159">Chromosome partition</keyword>
<dbReference type="Pfam" id="PF04079">
    <property type="entry name" value="SMC_ScpB"/>
    <property type="match status" value="1"/>
</dbReference>
<keyword evidence="2" id="KW-0132">Cell division</keyword>
<evidence type="ECO:0000256" key="2">
    <source>
        <dbReference type="ARBA" id="ARBA00022618"/>
    </source>
</evidence>
<dbReference type="Gene3D" id="1.10.10.10">
    <property type="entry name" value="Winged helix-like DNA-binding domain superfamily/Winged helix DNA-binding domain"/>
    <property type="match status" value="2"/>
</dbReference>
<reference evidence="5 6" key="1">
    <citation type="submission" date="2018-09" db="EMBL/GenBank/DDBJ databases">
        <title>Discovery and Ecogenomic Context for Candidatus Cryosericales, a Global Caldiserica Order Active in Thawing Permafrost.</title>
        <authorList>
            <person name="Martinez M.A."/>
            <person name="Woodcroft B.J."/>
            <person name="Ignacio Espinoza J.C."/>
            <person name="Zayed A."/>
            <person name="Singleton C.M."/>
            <person name="Boyd J."/>
            <person name="Li Y.-F."/>
            <person name="Purvine S."/>
            <person name="Maughan H."/>
            <person name="Hodgkins S.B."/>
            <person name="Anderson D."/>
            <person name="Sederholm M."/>
            <person name="Temperton B."/>
            <person name="Saleska S.R."/>
            <person name="Tyson G.W."/>
            <person name="Rich V.I."/>
        </authorList>
    </citation>
    <scope>NUCLEOTIDE SEQUENCE [LARGE SCALE GENOMIC DNA]</scope>
    <source>
        <strain evidence="5 6">SMC7</strain>
    </source>
</reference>